<name>A0ABY2NBC1_9LEPT</name>
<gene>
    <name evidence="1" type="ORF">EHQ90_02590</name>
</gene>
<dbReference type="Proteomes" id="UP000297422">
    <property type="component" value="Unassembled WGS sequence"/>
</dbReference>
<comment type="caution">
    <text evidence="1">The sequence shown here is derived from an EMBL/GenBank/DDBJ whole genome shotgun (WGS) entry which is preliminary data.</text>
</comment>
<organism evidence="1 2">
    <name type="scientific">Leptospira stimsonii</name>
    <dbReference type="NCBI Taxonomy" id="2202203"/>
    <lineage>
        <taxon>Bacteria</taxon>
        <taxon>Pseudomonadati</taxon>
        <taxon>Spirochaetota</taxon>
        <taxon>Spirochaetia</taxon>
        <taxon>Leptospirales</taxon>
        <taxon>Leptospiraceae</taxon>
        <taxon>Leptospira</taxon>
    </lineage>
</organism>
<dbReference type="RefSeq" id="WP_135683985.1">
    <property type="nucleotide sequence ID" value="NZ_RQEQ01000080.1"/>
</dbReference>
<proteinExistence type="predicted"/>
<reference evidence="2" key="1">
    <citation type="journal article" date="2019" name="PLoS Negl. Trop. Dis.">
        <title>Revisiting the worldwide diversity of Leptospira species in the environment.</title>
        <authorList>
            <person name="Vincent A.T."/>
            <person name="Schiettekatte O."/>
            <person name="Bourhy P."/>
            <person name="Veyrier F.J."/>
            <person name="Picardeau M."/>
        </authorList>
    </citation>
    <scope>NUCLEOTIDE SEQUENCE [LARGE SCALE GENOMIC DNA]</scope>
    <source>
        <strain evidence="2">201702407</strain>
    </source>
</reference>
<protein>
    <submittedName>
        <fullName evidence="1">Uncharacterized protein</fullName>
    </submittedName>
</protein>
<keyword evidence="2" id="KW-1185">Reference proteome</keyword>
<evidence type="ECO:0000313" key="2">
    <source>
        <dbReference type="Proteomes" id="UP000297422"/>
    </source>
</evidence>
<dbReference type="EMBL" id="RQGT01000016">
    <property type="protein sequence ID" value="TGM20453.1"/>
    <property type="molecule type" value="Genomic_DNA"/>
</dbReference>
<sequence>MNNDVPKRREYISEKILNGERIYFNGDKLLGWFIPSLHRFFPADTDFEFLPEWTGPICEVVLPILAERECWIIFKPTSFWINNLSPEEYLLKDFTTALVDAYIKITKENAHNVC</sequence>
<evidence type="ECO:0000313" key="1">
    <source>
        <dbReference type="EMBL" id="TGM20453.1"/>
    </source>
</evidence>
<accession>A0ABY2NBC1</accession>